<evidence type="ECO:0000256" key="1">
    <source>
        <dbReference type="SAM" id="MobiDB-lite"/>
    </source>
</evidence>
<dbReference type="AlphaFoldDB" id="A0A6J4UWT4"/>
<protein>
    <submittedName>
        <fullName evidence="2">Uncharacterized protein</fullName>
    </submittedName>
</protein>
<reference evidence="2" key="1">
    <citation type="submission" date="2020-02" db="EMBL/GenBank/DDBJ databases">
        <authorList>
            <person name="Meier V. D."/>
        </authorList>
    </citation>
    <scope>NUCLEOTIDE SEQUENCE</scope>
    <source>
        <strain evidence="2">AVDCRST_MAG73</strain>
    </source>
</reference>
<organism evidence="2">
    <name type="scientific">uncultured Thermomicrobiales bacterium</name>
    <dbReference type="NCBI Taxonomy" id="1645740"/>
    <lineage>
        <taxon>Bacteria</taxon>
        <taxon>Pseudomonadati</taxon>
        <taxon>Thermomicrobiota</taxon>
        <taxon>Thermomicrobia</taxon>
        <taxon>Thermomicrobiales</taxon>
        <taxon>environmental samples</taxon>
    </lineage>
</organism>
<gene>
    <name evidence="2" type="ORF">AVDCRST_MAG73-3806</name>
</gene>
<accession>A0A6J4UWT4</accession>
<sequence>MNLIDDDPPDVLPRQLFSIEGLALGMETGINRALEDRGLTPTAITLGRGAMTILVDPAGDSESVGDERRPVPGTPVIQSRPTAPDRRPGGRASDHSVAQSPEGGRQCLTGERGGLPYRVPWIRIGAGRPRR</sequence>
<evidence type="ECO:0000313" key="2">
    <source>
        <dbReference type="EMBL" id="CAA9562086.1"/>
    </source>
</evidence>
<feature type="compositionally biased region" description="Basic and acidic residues" evidence="1">
    <location>
        <begin position="83"/>
        <end position="94"/>
    </location>
</feature>
<dbReference type="EMBL" id="CADCWE010000250">
    <property type="protein sequence ID" value="CAA9562086.1"/>
    <property type="molecule type" value="Genomic_DNA"/>
</dbReference>
<name>A0A6J4UWT4_9BACT</name>
<feature type="region of interest" description="Disordered" evidence="1">
    <location>
        <begin position="56"/>
        <end position="113"/>
    </location>
</feature>
<proteinExistence type="predicted"/>